<evidence type="ECO:0000313" key="2">
    <source>
        <dbReference type="EMBL" id="NEM90856.1"/>
    </source>
</evidence>
<dbReference type="EMBL" id="JAAGWZ010000001">
    <property type="protein sequence ID" value="NEM90856.1"/>
    <property type="molecule type" value="Genomic_DNA"/>
</dbReference>
<dbReference type="NCBIfam" id="TIGR02532">
    <property type="entry name" value="IV_pilin_GFxxxE"/>
    <property type="match status" value="1"/>
</dbReference>
<evidence type="ECO:0000256" key="1">
    <source>
        <dbReference type="SAM" id="Phobius"/>
    </source>
</evidence>
<keyword evidence="3" id="KW-1185">Reference proteome</keyword>
<sequence>MNIFRRQPGGDRGFTLIELLVATALMLIILPLIGGLVVTLTRTSSTVTALQSTTGAAQLVLKSVQTGIRNSSDFRLTNPTGNDQLLVGRTAQNGPTITWVCTAWYYSATDNSLRYTVSPTAISVAPTATELQGWTLLDSVVSPASGTGIFSITGGKLNLAFTSSPGGSHPPQMINTSVYNRAGSTGSPQCY</sequence>
<name>A0A7C9TPP3_9MICO</name>
<organism evidence="2 3">
    <name type="scientific">Galbitalea soli</name>
    <dbReference type="NCBI Taxonomy" id="1268042"/>
    <lineage>
        <taxon>Bacteria</taxon>
        <taxon>Bacillati</taxon>
        <taxon>Actinomycetota</taxon>
        <taxon>Actinomycetes</taxon>
        <taxon>Micrococcales</taxon>
        <taxon>Microbacteriaceae</taxon>
        <taxon>Galbitalea</taxon>
    </lineage>
</organism>
<dbReference type="AlphaFoldDB" id="A0A7C9TPP3"/>
<accession>A0A7C9TPP3</accession>
<comment type="caution">
    <text evidence="2">The sequence shown here is derived from an EMBL/GenBank/DDBJ whole genome shotgun (WGS) entry which is preliminary data.</text>
</comment>
<keyword evidence="1" id="KW-1133">Transmembrane helix</keyword>
<keyword evidence="1" id="KW-0812">Transmembrane</keyword>
<reference evidence="2 3" key="1">
    <citation type="journal article" date="2014" name="Int. J. Syst. Evol. Microbiol.">
        <title>Description of Galbitalea soli gen. nov., sp. nov., and Frondihabitans sucicola sp. nov.</title>
        <authorList>
            <person name="Kim S.J."/>
            <person name="Lim J.M."/>
            <person name="Ahn J.H."/>
            <person name="Weon H.Y."/>
            <person name="Hamada M."/>
            <person name="Suzuki K."/>
            <person name="Ahn T.Y."/>
            <person name="Kwon S.W."/>
        </authorList>
    </citation>
    <scope>NUCLEOTIDE SEQUENCE [LARGE SCALE GENOMIC DNA]</scope>
    <source>
        <strain evidence="2 3">NBRC 108727</strain>
    </source>
</reference>
<dbReference type="RefSeq" id="WP_163472460.1">
    <property type="nucleotide sequence ID" value="NZ_JAAGWZ010000001.1"/>
</dbReference>
<protein>
    <submittedName>
        <fullName evidence="2">Type II secretion system protein</fullName>
    </submittedName>
</protein>
<gene>
    <name evidence="2" type="ORF">G3T37_05755</name>
</gene>
<feature type="transmembrane region" description="Helical" evidence="1">
    <location>
        <begin position="20"/>
        <end position="40"/>
    </location>
</feature>
<evidence type="ECO:0000313" key="3">
    <source>
        <dbReference type="Proteomes" id="UP000479756"/>
    </source>
</evidence>
<proteinExistence type="predicted"/>
<keyword evidence="1" id="KW-0472">Membrane</keyword>
<dbReference type="InterPro" id="IPR012902">
    <property type="entry name" value="N_methyl_site"/>
</dbReference>
<dbReference type="Proteomes" id="UP000479756">
    <property type="component" value="Unassembled WGS sequence"/>
</dbReference>
<dbReference type="Pfam" id="PF07963">
    <property type="entry name" value="N_methyl"/>
    <property type="match status" value="1"/>
</dbReference>